<dbReference type="Proteomes" id="UP001177003">
    <property type="component" value="Chromosome 7"/>
</dbReference>
<dbReference type="EMBL" id="OX465083">
    <property type="protein sequence ID" value="CAI9293979.1"/>
    <property type="molecule type" value="Genomic_DNA"/>
</dbReference>
<dbReference type="AlphaFoldDB" id="A0AA36EF97"/>
<reference evidence="1" key="1">
    <citation type="submission" date="2023-04" db="EMBL/GenBank/DDBJ databases">
        <authorList>
            <person name="Vijverberg K."/>
            <person name="Xiong W."/>
            <person name="Schranz E."/>
        </authorList>
    </citation>
    <scope>NUCLEOTIDE SEQUENCE</scope>
</reference>
<keyword evidence="2" id="KW-1185">Reference proteome</keyword>
<dbReference type="PANTHER" id="PTHR33144:SF50">
    <property type="entry name" value="OS03G0714750 PROTEIN"/>
    <property type="match status" value="1"/>
</dbReference>
<protein>
    <submittedName>
        <fullName evidence="1">Uncharacterized protein</fullName>
    </submittedName>
</protein>
<accession>A0AA36EF97</accession>
<sequence>MGRRKRLCTTSTDIPIGSEIHEQSSEFSATDIPIEGDQSSAQKKVRGYTQKPETWNMSSSRKIVVTFNRFGKPVGDEGNELVQYLGTFVRMANHVGIDYDNWRKIPIQKKEDMYSMVKAKFVIHPTETSEIKKWILFSMGKNGGLGKVH</sequence>
<proteinExistence type="predicted"/>
<gene>
    <name evidence="1" type="ORF">LSALG_LOCUS32973</name>
</gene>
<dbReference type="PANTHER" id="PTHR33144">
    <property type="entry name" value="OS10G0409366 PROTEIN-RELATED"/>
    <property type="match status" value="1"/>
</dbReference>
<name>A0AA36EF97_LACSI</name>
<evidence type="ECO:0000313" key="2">
    <source>
        <dbReference type="Proteomes" id="UP001177003"/>
    </source>
</evidence>
<organism evidence="1 2">
    <name type="scientific">Lactuca saligna</name>
    <name type="common">Willowleaf lettuce</name>
    <dbReference type="NCBI Taxonomy" id="75948"/>
    <lineage>
        <taxon>Eukaryota</taxon>
        <taxon>Viridiplantae</taxon>
        <taxon>Streptophyta</taxon>
        <taxon>Embryophyta</taxon>
        <taxon>Tracheophyta</taxon>
        <taxon>Spermatophyta</taxon>
        <taxon>Magnoliopsida</taxon>
        <taxon>eudicotyledons</taxon>
        <taxon>Gunneridae</taxon>
        <taxon>Pentapetalae</taxon>
        <taxon>asterids</taxon>
        <taxon>campanulids</taxon>
        <taxon>Asterales</taxon>
        <taxon>Asteraceae</taxon>
        <taxon>Cichorioideae</taxon>
        <taxon>Cichorieae</taxon>
        <taxon>Lactucinae</taxon>
        <taxon>Lactuca</taxon>
    </lineage>
</organism>
<evidence type="ECO:0000313" key="1">
    <source>
        <dbReference type="EMBL" id="CAI9293979.1"/>
    </source>
</evidence>